<evidence type="ECO:0000256" key="1">
    <source>
        <dbReference type="SAM" id="Phobius"/>
    </source>
</evidence>
<feature type="chain" id="PRO_5032584817" evidence="2">
    <location>
        <begin position="22"/>
        <end position="555"/>
    </location>
</feature>
<keyword evidence="1" id="KW-0812">Transmembrane</keyword>
<evidence type="ECO:0000313" key="4">
    <source>
        <dbReference type="Proteomes" id="UP000649617"/>
    </source>
</evidence>
<name>A0A812VNV7_SYMPI</name>
<keyword evidence="1" id="KW-0472">Membrane</keyword>
<evidence type="ECO:0000313" key="3">
    <source>
        <dbReference type="EMBL" id="CAE7633140.1"/>
    </source>
</evidence>
<protein>
    <submittedName>
        <fullName evidence="3">Slc25a29 protein</fullName>
    </submittedName>
</protein>
<dbReference type="EMBL" id="CAJNIZ010042701">
    <property type="protein sequence ID" value="CAE7633140.1"/>
    <property type="molecule type" value="Genomic_DNA"/>
</dbReference>
<organism evidence="3 4">
    <name type="scientific">Symbiodinium pilosum</name>
    <name type="common">Dinoflagellate</name>
    <dbReference type="NCBI Taxonomy" id="2952"/>
    <lineage>
        <taxon>Eukaryota</taxon>
        <taxon>Sar</taxon>
        <taxon>Alveolata</taxon>
        <taxon>Dinophyceae</taxon>
        <taxon>Suessiales</taxon>
        <taxon>Symbiodiniaceae</taxon>
        <taxon>Symbiodinium</taxon>
    </lineage>
</organism>
<dbReference type="AlphaFoldDB" id="A0A812VNV7"/>
<dbReference type="OrthoDB" id="426378at2759"/>
<feature type="signal peptide" evidence="2">
    <location>
        <begin position="1"/>
        <end position="21"/>
    </location>
</feature>
<comment type="caution">
    <text evidence="3">The sequence shown here is derived from an EMBL/GenBank/DDBJ whole genome shotgun (WGS) entry which is preliminary data.</text>
</comment>
<feature type="transmembrane region" description="Helical" evidence="1">
    <location>
        <begin position="475"/>
        <end position="497"/>
    </location>
</feature>
<evidence type="ECO:0000256" key="2">
    <source>
        <dbReference type="SAM" id="SignalP"/>
    </source>
</evidence>
<gene>
    <name evidence="3" type="primary">Slc25a29</name>
    <name evidence="3" type="ORF">SPIL2461_LOCUS16640</name>
</gene>
<sequence length="555" mass="60033">MIAAWAFLIFCRAAAVYQIRGYQPTSNVVADARIDLDVIEMAQHMRSFIGTGPAGTSTLRMDLAEKIYEEGGHACSRAEITLPPLPVAVKSGDIVSQSRSNDWPCFGGGSSASVTTGAYGQEMTLSGHCLDTTSPLLVNGVQLGTPTAVQPVFQSLQDFSVTSPSRMAGTPEYDIRRSFYGFGDYAHQFIENLFHPDRGQPLFGGNSGLTSFTSDIIQKSVVFMSVWMEVVHQMESAVGFCRDADYEDNHRECNLVDCEGTAQHKWDKAVAYYAGSKWESDTEAVLLDALANRLCKMFGTCSDDGLSMVSQKIFRHFQDGQTALKQAECSNLVSEKNGITSQLYVPLIQDLLRVAHALATESDIRRDRSQGIFFAKILQPKLATCDQATADLVARNMLVPSSEQPMRDGFAEVKRAVERTYTCLGLRCEDVGGILQPDNALVKYNLKYKPGAEPCGFVYLTDADPPPDAPSGVDVGVVVAIALAVVLAVVVVGLLAWRFGFARGKEYGRFRNPGDGPDRGIAASPLGTNGTNVVVGEIVPKEQPEAPAPADAAKV</sequence>
<proteinExistence type="predicted"/>
<accession>A0A812VNV7</accession>
<keyword evidence="1" id="KW-1133">Transmembrane helix</keyword>
<keyword evidence="2" id="KW-0732">Signal</keyword>
<keyword evidence="4" id="KW-1185">Reference proteome</keyword>
<reference evidence="3" key="1">
    <citation type="submission" date="2021-02" db="EMBL/GenBank/DDBJ databases">
        <authorList>
            <person name="Dougan E. K."/>
            <person name="Rhodes N."/>
            <person name="Thang M."/>
            <person name="Chan C."/>
        </authorList>
    </citation>
    <scope>NUCLEOTIDE SEQUENCE</scope>
</reference>
<dbReference type="Proteomes" id="UP000649617">
    <property type="component" value="Unassembled WGS sequence"/>
</dbReference>